<evidence type="ECO:0000313" key="4">
    <source>
        <dbReference type="EMBL" id="KAJ9612954.1"/>
    </source>
</evidence>
<dbReference type="Pfam" id="PF00903">
    <property type="entry name" value="Glyoxalase"/>
    <property type="match status" value="1"/>
</dbReference>
<organism evidence="4 5">
    <name type="scientific">Cladophialophora chaetospira</name>
    <dbReference type="NCBI Taxonomy" id="386627"/>
    <lineage>
        <taxon>Eukaryota</taxon>
        <taxon>Fungi</taxon>
        <taxon>Dikarya</taxon>
        <taxon>Ascomycota</taxon>
        <taxon>Pezizomycotina</taxon>
        <taxon>Eurotiomycetes</taxon>
        <taxon>Chaetothyriomycetidae</taxon>
        <taxon>Chaetothyriales</taxon>
        <taxon>Herpotrichiellaceae</taxon>
        <taxon>Cladophialophora</taxon>
    </lineage>
</organism>
<dbReference type="PANTHER" id="PTHR21366">
    <property type="entry name" value="GLYOXALASE FAMILY PROTEIN"/>
    <property type="match status" value="1"/>
</dbReference>
<protein>
    <recommendedName>
        <fullName evidence="3">VOC domain-containing protein</fullName>
    </recommendedName>
</protein>
<keyword evidence="5" id="KW-1185">Reference proteome</keyword>
<dbReference type="InterPro" id="IPR050383">
    <property type="entry name" value="GlyoxalaseI/FosfomycinResist"/>
</dbReference>
<dbReference type="Proteomes" id="UP001172673">
    <property type="component" value="Unassembled WGS sequence"/>
</dbReference>
<dbReference type="SUPFAM" id="SSF54593">
    <property type="entry name" value="Glyoxalase/Bleomycin resistance protein/Dihydroxybiphenyl dioxygenase"/>
    <property type="match status" value="1"/>
</dbReference>
<dbReference type="EMBL" id="JAPDRK010000004">
    <property type="protein sequence ID" value="KAJ9612954.1"/>
    <property type="molecule type" value="Genomic_DNA"/>
</dbReference>
<feature type="compositionally biased region" description="Basic and acidic residues" evidence="2">
    <location>
        <begin position="184"/>
        <end position="198"/>
    </location>
</feature>
<comment type="caution">
    <text evidence="4">The sequence shown here is derived from an EMBL/GenBank/DDBJ whole genome shotgun (WGS) entry which is preliminary data.</text>
</comment>
<comment type="similarity">
    <text evidence="1">Belongs to the glyoxalase I family.</text>
</comment>
<evidence type="ECO:0000259" key="3">
    <source>
        <dbReference type="PROSITE" id="PS51819"/>
    </source>
</evidence>
<dbReference type="InterPro" id="IPR037523">
    <property type="entry name" value="VOC_core"/>
</dbReference>
<dbReference type="PANTHER" id="PTHR21366:SF14">
    <property type="entry name" value="GLYOXALASE DOMAIN-CONTAINING PROTEIN 5"/>
    <property type="match status" value="1"/>
</dbReference>
<dbReference type="Gene3D" id="3.10.180.10">
    <property type="entry name" value="2,3-Dihydroxybiphenyl 1,2-Dioxygenase, domain 1"/>
    <property type="match status" value="1"/>
</dbReference>
<evidence type="ECO:0000256" key="1">
    <source>
        <dbReference type="ARBA" id="ARBA00010363"/>
    </source>
</evidence>
<reference evidence="4" key="1">
    <citation type="submission" date="2022-10" db="EMBL/GenBank/DDBJ databases">
        <title>Culturing micro-colonial fungi from biological soil crusts in the Mojave desert and describing Neophaeococcomyces mojavensis, and introducing the new genera and species Taxawa tesnikishii.</title>
        <authorList>
            <person name="Kurbessoian T."/>
            <person name="Stajich J.E."/>
        </authorList>
    </citation>
    <scope>NUCLEOTIDE SEQUENCE</scope>
    <source>
        <strain evidence="4">TK_41</strain>
    </source>
</reference>
<evidence type="ECO:0000256" key="2">
    <source>
        <dbReference type="SAM" id="MobiDB-lite"/>
    </source>
</evidence>
<dbReference type="InterPro" id="IPR029068">
    <property type="entry name" value="Glyas_Bleomycin-R_OHBP_Dase"/>
</dbReference>
<feature type="region of interest" description="Disordered" evidence="2">
    <location>
        <begin position="184"/>
        <end position="212"/>
    </location>
</feature>
<dbReference type="AlphaFoldDB" id="A0AA38XH73"/>
<feature type="domain" description="VOC" evidence="3">
    <location>
        <begin position="30"/>
        <end position="148"/>
    </location>
</feature>
<name>A0AA38XH73_9EURO</name>
<evidence type="ECO:0000313" key="5">
    <source>
        <dbReference type="Proteomes" id="UP001172673"/>
    </source>
</evidence>
<dbReference type="PROSITE" id="PS51819">
    <property type="entry name" value="VOC"/>
    <property type="match status" value="1"/>
</dbReference>
<sequence>MVIRPKQIVNGDKLSDELDQIDSRVISPISLAHVVFRTANMKPMLRFWEMFLGATISYADDTIAFLRYDEEHHRVAIVAMPANTTPRVSDAAGLEHVAFTFRSLDGLLTAYSQRKARGIMPFWCVNHGPTTSIYYRDPDNNKIETQVDNFENVDEAESFMMSSHFAENTVGTDFDPDELHQRVKAGESQKEMKRRIEIGPRLQPDLEADVRR</sequence>
<proteinExistence type="inferred from homology"/>
<accession>A0AA38XH73</accession>
<dbReference type="InterPro" id="IPR004360">
    <property type="entry name" value="Glyas_Fos-R_dOase_dom"/>
</dbReference>
<gene>
    <name evidence="4" type="ORF">H2200_002895</name>
</gene>